<accession>A0ABY4E2P5</accession>
<proteinExistence type="predicted"/>
<evidence type="ECO:0000256" key="1">
    <source>
        <dbReference type="SAM" id="Coils"/>
    </source>
</evidence>
<feature type="transmembrane region" description="Helical" evidence="2">
    <location>
        <begin position="6"/>
        <end position="28"/>
    </location>
</feature>
<keyword evidence="2" id="KW-0472">Membrane</keyword>
<keyword evidence="2" id="KW-0812">Transmembrane</keyword>
<keyword evidence="1" id="KW-0175">Coiled coil</keyword>
<dbReference type="RefSeq" id="WP_058305502.1">
    <property type="nucleotide sequence ID" value="NZ_CABKVG010000007.1"/>
</dbReference>
<evidence type="ECO:0000313" key="3">
    <source>
        <dbReference type="EMBL" id="UOO89608.1"/>
    </source>
</evidence>
<gene>
    <name evidence="3" type="ORF">LVJ82_01080</name>
</gene>
<evidence type="ECO:0008006" key="5">
    <source>
        <dbReference type="Google" id="ProtNLM"/>
    </source>
</evidence>
<feature type="coiled-coil region" evidence="1">
    <location>
        <begin position="34"/>
        <end position="97"/>
    </location>
</feature>
<name>A0ABY4E2P5_9NEIS</name>
<keyword evidence="2" id="KW-1133">Transmembrane helix</keyword>
<dbReference type="EMBL" id="CP091511">
    <property type="protein sequence ID" value="UOO89608.1"/>
    <property type="molecule type" value="Genomic_DNA"/>
</dbReference>
<evidence type="ECO:0000313" key="4">
    <source>
        <dbReference type="Proteomes" id="UP000832011"/>
    </source>
</evidence>
<protein>
    <recommendedName>
        <fullName evidence="5">DUF2570 domain-containing protein</fullName>
    </recommendedName>
</protein>
<reference evidence="3 4" key="1">
    <citation type="journal article" date="2022" name="Res Sq">
        <title>Evolution of multicellular longitudinally dividing oral cavity symbionts (Neisseriaceae).</title>
        <authorList>
            <person name="Nyongesa S."/>
            <person name="Weber P."/>
            <person name="Bernet E."/>
            <person name="Pullido F."/>
            <person name="Nieckarz M."/>
            <person name="Delaby M."/>
            <person name="Nieves C."/>
            <person name="Viehboeck T."/>
            <person name="Krause N."/>
            <person name="Rivera-Millot A."/>
            <person name="Nakamura A."/>
            <person name="Vischer N."/>
            <person name="VanNieuwenhze M."/>
            <person name="Brun Y."/>
            <person name="Cava F."/>
            <person name="Bulgheresi S."/>
            <person name="Veyrier F."/>
        </authorList>
    </citation>
    <scope>NUCLEOTIDE SEQUENCE [LARGE SCALE GENOMIC DNA]</scope>
    <source>
        <strain evidence="3 4">SN4</strain>
    </source>
</reference>
<sequence>MLTKIWQRLLGMLPGLFFCVMFFGSYLLGFSSGVNKMQEEVVQLKLDHAEAKNTANELLVKQLTQSQSEMAKLQTKAQQTSKALAEANQTIQRQAAETKKGIQDAIAKDKSAADGKCIDGFGAHGLRQYNQAFGYTH</sequence>
<keyword evidence="4" id="KW-1185">Reference proteome</keyword>
<organism evidence="3 4">
    <name type="scientific">Vitreoscilla massiliensis</name>
    <dbReference type="NCBI Taxonomy" id="1689272"/>
    <lineage>
        <taxon>Bacteria</taxon>
        <taxon>Pseudomonadati</taxon>
        <taxon>Pseudomonadota</taxon>
        <taxon>Betaproteobacteria</taxon>
        <taxon>Neisseriales</taxon>
        <taxon>Neisseriaceae</taxon>
        <taxon>Vitreoscilla</taxon>
    </lineage>
</organism>
<dbReference type="Proteomes" id="UP000832011">
    <property type="component" value="Chromosome"/>
</dbReference>
<evidence type="ECO:0000256" key="2">
    <source>
        <dbReference type="SAM" id="Phobius"/>
    </source>
</evidence>